<reference evidence="3" key="1">
    <citation type="journal article" date="2014" name="Int. J. Syst. Evol. Microbiol.">
        <title>Complete genome sequence of Corynebacterium casei LMG S-19264T (=DSM 44701T), isolated from a smear-ripened cheese.</title>
        <authorList>
            <consortium name="US DOE Joint Genome Institute (JGI-PGF)"/>
            <person name="Walter F."/>
            <person name="Albersmeier A."/>
            <person name="Kalinowski J."/>
            <person name="Ruckert C."/>
        </authorList>
    </citation>
    <scope>NUCLEOTIDE SEQUENCE</scope>
    <source>
        <strain evidence="3">JCM 19831</strain>
    </source>
</reference>
<dbReference type="PANTHER" id="PTHR46797:SF1">
    <property type="entry name" value="METHYLPHOSPHONATE SYNTHASE"/>
    <property type="match status" value="1"/>
</dbReference>
<sequence>MDPRKAPLDLIAAALRRERERSNLSLSEVAKRAGVAKSTLSQLESGAGNPNIETLWALAVALNVPFSRLVEPPPTAPRVIRAGEGPSIRSEQADFVGTLLATCPPGVRRDIYLMTVEVGSARKADPHLPGTVEHVLMISGHLRVGPADSPVDLDVHDYASFAGDVPHAYEALAPGTSFALVMEHR</sequence>
<protein>
    <submittedName>
        <fullName evidence="3">XRE family transcriptional regulator</fullName>
    </submittedName>
</protein>
<keyword evidence="4" id="KW-1185">Reference proteome</keyword>
<dbReference type="InterPro" id="IPR010982">
    <property type="entry name" value="Lambda_DNA-bd_dom_sf"/>
</dbReference>
<comment type="caution">
    <text evidence="3">The sequence shown here is derived from an EMBL/GenBank/DDBJ whole genome shotgun (WGS) entry which is preliminary data.</text>
</comment>
<dbReference type="SUPFAM" id="SSF47413">
    <property type="entry name" value="lambda repressor-like DNA-binding domains"/>
    <property type="match status" value="1"/>
</dbReference>
<dbReference type="EMBL" id="BMPI01000022">
    <property type="protein sequence ID" value="GGM39756.1"/>
    <property type="molecule type" value="Genomic_DNA"/>
</dbReference>
<dbReference type="InterPro" id="IPR001387">
    <property type="entry name" value="Cro/C1-type_HTH"/>
</dbReference>
<dbReference type="GO" id="GO:0005829">
    <property type="term" value="C:cytosol"/>
    <property type="evidence" value="ECO:0007669"/>
    <property type="project" value="TreeGrafter"/>
</dbReference>
<dbReference type="Proteomes" id="UP000642070">
    <property type="component" value="Unassembled WGS sequence"/>
</dbReference>
<evidence type="ECO:0000256" key="1">
    <source>
        <dbReference type="ARBA" id="ARBA00023125"/>
    </source>
</evidence>
<dbReference type="Pfam" id="PF01381">
    <property type="entry name" value="HTH_3"/>
    <property type="match status" value="1"/>
</dbReference>
<dbReference type="InterPro" id="IPR050807">
    <property type="entry name" value="TransReg_Diox_bact_type"/>
</dbReference>
<evidence type="ECO:0000313" key="3">
    <source>
        <dbReference type="EMBL" id="GGM39756.1"/>
    </source>
</evidence>
<dbReference type="Gene3D" id="2.60.120.10">
    <property type="entry name" value="Jelly Rolls"/>
    <property type="match status" value="1"/>
</dbReference>
<evidence type="ECO:0000259" key="2">
    <source>
        <dbReference type="PROSITE" id="PS50943"/>
    </source>
</evidence>
<dbReference type="GO" id="GO:0003677">
    <property type="term" value="F:DNA binding"/>
    <property type="evidence" value="ECO:0007669"/>
    <property type="project" value="UniProtKB-KW"/>
</dbReference>
<dbReference type="PANTHER" id="PTHR46797">
    <property type="entry name" value="HTH-TYPE TRANSCRIPTIONAL REGULATOR"/>
    <property type="match status" value="1"/>
</dbReference>
<dbReference type="Gene3D" id="1.10.260.40">
    <property type="entry name" value="lambda repressor-like DNA-binding domains"/>
    <property type="match status" value="1"/>
</dbReference>
<organism evidence="3 4">
    <name type="scientific">Dactylosporangium sucinum</name>
    <dbReference type="NCBI Taxonomy" id="1424081"/>
    <lineage>
        <taxon>Bacteria</taxon>
        <taxon>Bacillati</taxon>
        <taxon>Actinomycetota</taxon>
        <taxon>Actinomycetes</taxon>
        <taxon>Micromonosporales</taxon>
        <taxon>Micromonosporaceae</taxon>
        <taxon>Dactylosporangium</taxon>
    </lineage>
</organism>
<dbReference type="SUPFAM" id="SSF51182">
    <property type="entry name" value="RmlC-like cupins"/>
    <property type="match status" value="1"/>
</dbReference>
<dbReference type="CDD" id="cd02209">
    <property type="entry name" value="cupin_XRE_C"/>
    <property type="match status" value="1"/>
</dbReference>
<dbReference type="PROSITE" id="PS50943">
    <property type="entry name" value="HTH_CROC1"/>
    <property type="match status" value="1"/>
</dbReference>
<dbReference type="AlphaFoldDB" id="A0A917TVF3"/>
<proteinExistence type="predicted"/>
<dbReference type="InterPro" id="IPR014710">
    <property type="entry name" value="RmlC-like_jellyroll"/>
</dbReference>
<evidence type="ECO:0000313" key="4">
    <source>
        <dbReference type="Proteomes" id="UP000642070"/>
    </source>
</evidence>
<keyword evidence="1" id="KW-0238">DNA-binding</keyword>
<gene>
    <name evidence="3" type="ORF">GCM10007977_046480</name>
</gene>
<dbReference type="GO" id="GO:0003700">
    <property type="term" value="F:DNA-binding transcription factor activity"/>
    <property type="evidence" value="ECO:0007669"/>
    <property type="project" value="TreeGrafter"/>
</dbReference>
<accession>A0A917TVF3</accession>
<dbReference type="InterPro" id="IPR011051">
    <property type="entry name" value="RmlC_Cupin_sf"/>
</dbReference>
<feature type="domain" description="HTH cro/C1-type" evidence="2">
    <location>
        <begin position="15"/>
        <end position="69"/>
    </location>
</feature>
<name>A0A917TVF3_9ACTN</name>
<dbReference type="SMART" id="SM00530">
    <property type="entry name" value="HTH_XRE"/>
    <property type="match status" value="1"/>
</dbReference>
<dbReference type="CDD" id="cd00093">
    <property type="entry name" value="HTH_XRE"/>
    <property type="match status" value="1"/>
</dbReference>
<dbReference type="RefSeq" id="WP_190252012.1">
    <property type="nucleotide sequence ID" value="NZ_BMPI01000022.1"/>
</dbReference>
<reference evidence="3" key="2">
    <citation type="submission" date="2020-09" db="EMBL/GenBank/DDBJ databases">
        <authorList>
            <person name="Sun Q."/>
            <person name="Ohkuma M."/>
        </authorList>
    </citation>
    <scope>NUCLEOTIDE SEQUENCE</scope>
    <source>
        <strain evidence="3">JCM 19831</strain>
    </source>
</reference>